<dbReference type="Proteomes" id="UP000199614">
    <property type="component" value="Unassembled WGS sequence"/>
</dbReference>
<proteinExistence type="predicted"/>
<evidence type="ECO:0000313" key="2">
    <source>
        <dbReference type="EMBL" id="SFN45816.1"/>
    </source>
</evidence>
<feature type="transmembrane region" description="Helical" evidence="1">
    <location>
        <begin position="61"/>
        <end position="81"/>
    </location>
</feature>
<organism evidence="2 3">
    <name type="scientific">Pseudonocardia ammonioxydans</name>
    <dbReference type="NCBI Taxonomy" id="260086"/>
    <lineage>
        <taxon>Bacteria</taxon>
        <taxon>Bacillati</taxon>
        <taxon>Actinomycetota</taxon>
        <taxon>Actinomycetes</taxon>
        <taxon>Pseudonocardiales</taxon>
        <taxon>Pseudonocardiaceae</taxon>
        <taxon>Pseudonocardia</taxon>
    </lineage>
</organism>
<dbReference type="RefSeq" id="WP_093343482.1">
    <property type="nucleotide sequence ID" value="NZ_FOUY01000014.1"/>
</dbReference>
<protein>
    <submittedName>
        <fullName evidence="2">Uncharacterized protein</fullName>
    </submittedName>
</protein>
<keyword evidence="3" id="KW-1185">Reference proteome</keyword>
<evidence type="ECO:0000256" key="1">
    <source>
        <dbReference type="SAM" id="Phobius"/>
    </source>
</evidence>
<dbReference type="AlphaFoldDB" id="A0A1I4Z6B5"/>
<keyword evidence="1" id="KW-0472">Membrane</keyword>
<gene>
    <name evidence="2" type="ORF">SAMN05216207_1014122</name>
</gene>
<feature type="transmembrane region" description="Helical" evidence="1">
    <location>
        <begin position="122"/>
        <end position="143"/>
    </location>
</feature>
<reference evidence="2 3" key="1">
    <citation type="submission" date="2016-10" db="EMBL/GenBank/DDBJ databases">
        <authorList>
            <person name="de Groot N.N."/>
        </authorList>
    </citation>
    <scope>NUCLEOTIDE SEQUENCE [LARGE SCALE GENOMIC DNA]</scope>
    <source>
        <strain evidence="2 3">CGMCC 4.1877</strain>
    </source>
</reference>
<dbReference type="EMBL" id="FOUY01000014">
    <property type="protein sequence ID" value="SFN45816.1"/>
    <property type="molecule type" value="Genomic_DNA"/>
</dbReference>
<keyword evidence="1" id="KW-1133">Transmembrane helix</keyword>
<keyword evidence="1" id="KW-0812">Transmembrane</keyword>
<feature type="transmembrane region" description="Helical" evidence="1">
    <location>
        <begin position="88"/>
        <end position="110"/>
    </location>
</feature>
<accession>A0A1I4Z6B5</accession>
<sequence>MTARTTTPRTTAPAALWAGLAATALTAVAVVVDQGLIGSIHDQVTAAYAGYPGLDAGAESFVVTTLLGLAVLGAAGWLLTLRGARRRAGWAAPAGTALWVLGLGAAVTLMTATEYGTTLVPAWLGVLGLLPSLVGLGAVVLLWRERRS</sequence>
<evidence type="ECO:0000313" key="3">
    <source>
        <dbReference type="Proteomes" id="UP000199614"/>
    </source>
</evidence>
<name>A0A1I4Z6B5_PSUAM</name>